<reference evidence="4" key="1">
    <citation type="submission" date="2025-05" db="UniProtKB">
        <authorList>
            <consortium name="Ensembl"/>
        </authorList>
    </citation>
    <scope>IDENTIFICATION</scope>
</reference>
<keyword evidence="5" id="KW-1185">Reference proteome</keyword>
<protein>
    <submittedName>
        <fullName evidence="4">Uncharacterized protein</fullName>
    </submittedName>
</protein>
<dbReference type="AlphaFoldDB" id="A0A8C4R1X9"/>
<dbReference type="InterPro" id="IPR057467">
    <property type="entry name" value="Ig_CFAP65_8th"/>
</dbReference>
<evidence type="ECO:0000259" key="3">
    <source>
        <dbReference type="Pfam" id="PF25249"/>
    </source>
</evidence>
<dbReference type="InterPro" id="IPR052614">
    <property type="entry name" value="CFAP65"/>
</dbReference>
<feature type="domain" description="CFAP65 eight Ig-like" evidence="2">
    <location>
        <begin position="458"/>
        <end position="571"/>
    </location>
</feature>
<dbReference type="PANTHER" id="PTHR46127">
    <property type="entry name" value="CILIA- AND FLAGELLA-ASSOCIATED PROTEIN 65"/>
    <property type="match status" value="1"/>
</dbReference>
<dbReference type="PANTHER" id="PTHR46127:SF1">
    <property type="entry name" value="CILIA- AND FLAGELLA-ASSOCIATED PROTEIN 65"/>
    <property type="match status" value="1"/>
</dbReference>
<dbReference type="InterPro" id="IPR057470">
    <property type="entry name" value="Ig_CFAP65_7th"/>
</dbReference>
<proteinExistence type="predicted"/>
<organism evidence="4 5">
    <name type="scientific">Eptatretus burgeri</name>
    <name type="common">Inshore hagfish</name>
    <dbReference type="NCBI Taxonomy" id="7764"/>
    <lineage>
        <taxon>Eukaryota</taxon>
        <taxon>Metazoa</taxon>
        <taxon>Chordata</taxon>
        <taxon>Craniata</taxon>
        <taxon>Vertebrata</taxon>
        <taxon>Cyclostomata</taxon>
        <taxon>Myxini</taxon>
        <taxon>Myxiniformes</taxon>
        <taxon>Myxinidae</taxon>
        <taxon>Eptatretinae</taxon>
        <taxon>Eptatretus</taxon>
    </lineage>
</organism>
<dbReference type="Proteomes" id="UP000694388">
    <property type="component" value="Unplaced"/>
</dbReference>
<evidence type="ECO:0000313" key="4">
    <source>
        <dbReference type="Ensembl" id="ENSEBUP00000023683.1"/>
    </source>
</evidence>
<dbReference type="Ensembl" id="ENSEBUT00000024259.1">
    <property type="protein sequence ID" value="ENSEBUP00000023683.1"/>
    <property type="gene ID" value="ENSEBUG00000014585.1"/>
</dbReference>
<dbReference type="Pfam" id="PF24507">
    <property type="entry name" value="Ig_CFAP65_4th"/>
    <property type="match status" value="1"/>
</dbReference>
<dbReference type="InterPro" id="IPR013783">
    <property type="entry name" value="Ig-like_fold"/>
</dbReference>
<dbReference type="InterPro" id="IPR058536">
    <property type="entry name" value="Ig_CFAP65_4th"/>
</dbReference>
<dbReference type="Pfam" id="PF25249">
    <property type="entry name" value="Ig_CFAP65_7th"/>
    <property type="match status" value="1"/>
</dbReference>
<dbReference type="GeneTree" id="ENSGT00430000031142"/>
<evidence type="ECO:0000313" key="5">
    <source>
        <dbReference type="Proteomes" id="UP000694388"/>
    </source>
</evidence>
<sequence>MCSPFTWSHQEGCIEAGGIAHLMINYSPKVAGIQSFTSLHVCIPVNMKHLKLKIKGECLGPKVFLSQATMCFGVVTAGGKKSQTAELRNGAVVAATFCMLLDTESNVFLVEPIRGVVKACSSLLIHFTFQPESCLSYHVCAACIVHHQGPVFLDLLGTCHSADEMPPLLLPCQLDLANSHQFHNLSHWPPFPVPFKGIPSLDGVHGALKPIKVYQSGLSSPRCLAFKDSGSENDQHSFSTPVQGTVNPGKLVFPPVIPGNVSYRTLVLRNPSCKPLSFLFICDTCPGLTAWPVCGAIPAGGFLVCVLQANPSHSGCQHFHLPVCFDHGSRYAQYVDVTVIADEPRVEIEGGKKIFFLPTCLGLVHRHDVTVQNTCALPLHYHWTLPQCKDAFLSVIPVSGNMLPREEKSFTWHFEPRKERKFVLSPKLLLWPSCPPTGTEITENATYQLQIHACGIKGSLTAESSPMDLGVMAVGDTKVEKVTLVNNGACDLTFVLSITQKISRSCDPFPGTTCKILDPQQVSSSHQESVDLTISETRGHIPLRCKLVFLIAAGPTCQGLYSWVIHWQAIDLQGVLAETYSQLLK</sequence>
<name>A0A8C4R1X9_EPTBU</name>
<dbReference type="Gene3D" id="2.60.40.10">
    <property type="entry name" value="Immunoglobulins"/>
    <property type="match status" value="3"/>
</dbReference>
<feature type="domain" description="CFAP65 fourth Ig-like" evidence="1">
    <location>
        <begin position="70"/>
        <end position="162"/>
    </location>
</feature>
<dbReference type="Ensembl" id="ENSEBUT00000024247.1">
    <property type="protein sequence ID" value="ENSEBUP00000023671.1"/>
    <property type="gene ID" value="ENSEBUG00000014585.1"/>
</dbReference>
<dbReference type="Pfam" id="PF25248">
    <property type="entry name" value="Ig_CFAP65_8th"/>
    <property type="match status" value="1"/>
</dbReference>
<evidence type="ECO:0000259" key="2">
    <source>
        <dbReference type="Pfam" id="PF25248"/>
    </source>
</evidence>
<evidence type="ECO:0000259" key="1">
    <source>
        <dbReference type="Pfam" id="PF24507"/>
    </source>
</evidence>
<accession>A0A8C4R1X9</accession>
<feature type="domain" description="CFAP65 seventh Ig-like" evidence="3">
    <location>
        <begin position="350"/>
        <end position="422"/>
    </location>
</feature>